<dbReference type="Proteomes" id="UP000015503">
    <property type="component" value="Chromosome"/>
</dbReference>
<dbReference type="NCBIfam" id="NF033919">
    <property type="entry name" value="PA2779_fam"/>
    <property type="match status" value="1"/>
</dbReference>
<keyword evidence="1" id="KW-0812">Transmembrane</keyword>
<dbReference type="EMBL" id="AP013068">
    <property type="protein sequence ID" value="BAN49662.1"/>
    <property type="molecule type" value="Genomic_DNA"/>
</dbReference>
<feature type="chain" id="PRO_5004535575" description="PA2779 family protein" evidence="2">
    <location>
        <begin position="27"/>
        <end position="117"/>
    </location>
</feature>
<reference evidence="3 4" key="1">
    <citation type="journal article" date="2013" name="Genome Announc.">
        <title>Complete Genome Sequence of the Carbazole Degrader Pseudomonas resinovorans Strain CA10 (NBRC 106553).</title>
        <authorList>
            <person name="Shintani M."/>
            <person name="Hosoyama A."/>
            <person name="Ohji S."/>
            <person name="Tsuchikane K."/>
            <person name="Takarada H."/>
            <person name="Yamazoe A."/>
            <person name="Fujita N."/>
            <person name="Nojiri H."/>
        </authorList>
    </citation>
    <scope>NUCLEOTIDE SEQUENCE [LARGE SCALE GENOMIC DNA]</scope>
    <source>
        <strain evidence="3 4">NBRC 106553</strain>
    </source>
</reference>
<proteinExistence type="predicted"/>
<dbReference type="RefSeq" id="WP_016493797.1">
    <property type="nucleotide sequence ID" value="NC_021499.1"/>
</dbReference>
<dbReference type="InterPro" id="IPR046735">
    <property type="entry name" value="PA2779-like"/>
</dbReference>
<evidence type="ECO:0000256" key="1">
    <source>
        <dbReference type="SAM" id="Phobius"/>
    </source>
</evidence>
<dbReference type="AlphaFoldDB" id="S6AGX5"/>
<feature type="signal peptide" evidence="2">
    <location>
        <begin position="1"/>
        <end position="26"/>
    </location>
</feature>
<dbReference type="KEGG" id="pre:PCA10_39300"/>
<keyword evidence="1" id="KW-0472">Membrane</keyword>
<dbReference type="eggNOG" id="ENOG5032HFE">
    <property type="taxonomic scope" value="Bacteria"/>
</dbReference>
<dbReference type="HOGENOM" id="CLU_146041_2_0_6"/>
<evidence type="ECO:0000313" key="4">
    <source>
        <dbReference type="Proteomes" id="UP000015503"/>
    </source>
</evidence>
<organism evidence="3 4">
    <name type="scientific">Metapseudomonas resinovorans NBRC 106553</name>
    <dbReference type="NCBI Taxonomy" id="1245471"/>
    <lineage>
        <taxon>Bacteria</taxon>
        <taxon>Pseudomonadati</taxon>
        <taxon>Pseudomonadota</taxon>
        <taxon>Gammaproteobacteria</taxon>
        <taxon>Pseudomonadales</taxon>
        <taxon>Pseudomonadaceae</taxon>
        <taxon>Metapseudomonas</taxon>
    </lineage>
</organism>
<keyword evidence="2" id="KW-0732">Signal</keyword>
<sequence>MKAFNPMFSAVLMLFCLALPPAPVQAGMIGTNEALSTQQATRDHAKLDAFLGRAEVQEQMRALGVDAANARARAQALTPSEAAQLVQRMDAVPAGGNISKTDFLLILLLIIVVAILL</sequence>
<gene>
    <name evidence="3" type="ORF">PCA10_39300</name>
</gene>
<keyword evidence="4" id="KW-1185">Reference proteome</keyword>
<keyword evidence="1" id="KW-1133">Transmembrane helix</keyword>
<dbReference type="PATRIC" id="fig|1245471.3.peg.3971"/>
<dbReference type="Pfam" id="PF20332">
    <property type="entry name" value="DUF6627"/>
    <property type="match status" value="1"/>
</dbReference>
<evidence type="ECO:0008006" key="5">
    <source>
        <dbReference type="Google" id="ProtNLM"/>
    </source>
</evidence>
<feature type="transmembrane region" description="Helical" evidence="1">
    <location>
        <begin position="98"/>
        <end position="116"/>
    </location>
</feature>
<accession>S6AGX5</accession>
<dbReference type="STRING" id="1245471.PCA10_39300"/>
<dbReference type="OrthoDB" id="6401969at2"/>
<evidence type="ECO:0000313" key="3">
    <source>
        <dbReference type="EMBL" id="BAN49662.1"/>
    </source>
</evidence>
<name>S6AGX5_METRE</name>
<evidence type="ECO:0000256" key="2">
    <source>
        <dbReference type="SAM" id="SignalP"/>
    </source>
</evidence>
<protein>
    <recommendedName>
        <fullName evidence="5">PA2779 family protein</fullName>
    </recommendedName>
</protein>